<evidence type="ECO:0000259" key="1">
    <source>
        <dbReference type="Pfam" id="PF09967"/>
    </source>
</evidence>
<dbReference type="AlphaFoldDB" id="A0A6N7PXH7"/>
<dbReference type="PANTHER" id="PTHR38730:SF1">
    <property type="entry name" value="SLL7028 PROTEIN"/>
    <property type="match status" value="1"/>
</dbReference>
<evidence type="ECO:0000259" key="2">
    <source>
        <dbReference type="Pfam" id="PF13203"/>
    </source>
</evidence>
<evidence type="ECO:0000313" key="4">
    <source>
        <dbReference type="Proteomes" id="UP000440224"/>
    </source>
</evidence>
<dbReference type="Pfam" id="PF13203">
    <property type="entry name" value="DUF2201_N"/>
    <property type="match status" value="1"/>
</dbReference>
<dbReference type="Proteomes" id="UP000440224">
    <property type="component" value="Unassembled WGS sequence"/>
</dbReference>
<protein>
    <recommendedName>
        <fullName evidence="5">VWA-like domain-containing protein</fullName>
    </recommendedName>
</protein>
<dbReference type="PANTHER" id="PTHR38730">
    <property type="entry name" value="SLL7028 PROTEIN"/>
    <property type="match status" value="1"/>
</dbReference>
<gene>
    <name evidence="3" type="ORF">GF068_27095</name>
</gene>
<proteinExistence type="predicted"/>
<sequence>MSWRRASASASPPSAPVEATRRTVVDPVRAFLDDFVQTSDFARRYPYYAAVLAKMTPVADPSVKRMAVSLHEGRFFLHVNVDSFLREPQWLRGVLLHEVHHVVLGHLSHPKFAEPTEPELLELALEMSANEFIEEPLPDPITWQKYTAFGIRAGQSSLERYEKLLEAARAGRFTAKHAPGGESVDEHRLLRRAAGAPGAVEQARMLVARAVDAAGDVGPEGPPERRLLAGKEPGRLLAELDGVLGPPECFVDWKTALRMFTSRRRTPVGTFARPSRRFPSRIGEVPGRAWSPRAMTKPRVLVTIDTSMSMTDAELAEISKQLAELAEEARITVVECDCEIQRVYPFAGKLADVQGRGGTDLRKVFAESFWRAHVPDGIVYFTDGEGPFPEEPPPVPTLWILTKPGDFACPWGERARLERRRAR</sequence>
<organism evidence="3 4">
    <name type="scientific">Polyangium spumosum</name>
    <dbReference type="NCBI Taxonomy" id="889282"/>
    <lineage>
        <taxon>Bacteria</taxon>
        <taxon>Pseudomonadati</taxon>
        <taxon>Myxococcota</taxon>
        <taxon>Polyangia</taxon>
        <taxon>Polyangiales</taxon>
        <taxon>Polyangiaceae</taxon>
        <taxon>Polyangium</taxon>
    </lineage>
</organism>
<reference evidence="3 4" key="1">
    <citation type="submission" date="2019-10" db="EMBL/GenBank/DDBJ databases">
        <title>A soil myxobacterium in the family Polyangiaceae.</title>
        <authorList>
            <person name="Li Y."/>
            <person name="Wang J."/>
        </authorList>
    </citation>
    <scope>NUCLEOTIDE SEQUENCE [LARGE SCALE GENOMIC DNA]</scope>
    <source>
        <strain evidence="3 4">DSM 14734</strain>
    </source>
</reference>
<name>A0A6N7PXH7_9BACT</name>
<evidence type="ECO:0000313" key="3">
    <source>
        <dbReference type="EMBL" id="MRG95556.1"/>
    </source>
</evidence>
<accession>A0A6N7PXH7</accession>
<dbReference type="EMBL" id="WJIE01000008">
    <property type="protein sequence ID" value="MRG95556.1"/>
    <property type="molecule type" value="Genomic_DNA"/>
</dbReference>
<feature type="domain" description="Putative metallopeptidase" evidence="2">
    <location>
        <begin position="44"/>
        <end position="278"/>
    </location>
</feature>
<dbReference type="InterPro" id="IPR025154">
    <property type="entry name" value="Put_metallopeptidase_dom"/>
</dbReference>
<feature type="domain" description="VWA-like" evidence="1">
    <location>
        <begin position="301"/>
        <end position="418"/>
    </location>
</feature>
<keyword evidence="4" id="KW-1185">Reference proteome</keyword>
<dbReference type="SUPFAM" id="SSF53300">
    <property type="entry name" value="vWA-like"/>
    <property type="match status" value="1"/>
</dbReference>
<dbReference type="InterPro" id="IPR018698">
    <property type="entry name" value="VWA-like_dom"/>
</dbReference>
<dbReference type="Pfam" id="PF09967">
    <property type="entry name" value="DUF2201"/>
    <property type="match status" value="1"/>
</dbReference>
<evidence type="ECO:0008006" key="5">
    <source>
        <dbReference type="Google" id="ProtNLM"/>
    </source>
</evidence>
<comment type="caution">
    <text evidence="3">The sequence shown here is derived from an EMBL/GenBank/DDBJ whole genome shotgun (WGS) entry which is preliminary data.</text>
</comment>
<dbReference type="InterPro" id="IPR036465">
    <property type="entry name" value="vWFA_dom_sf"/>
</dbReference>